<evidence type="ECO:0000256" key="5">
    <source>
        <dbReference type="ARBA" id="ARBA00022984"/>
    </source>
</evidence>
<evidence type="ECO:0000256" key="4">
    <source>
        <dbReference type="ARBA" id="ARBA00022960"/>
    </source>
</evidence>
<dbReference type="RefSeq" id="WP_160745703.1">
    <property type="nucleotide sequence ID" value="NZ_WTYK01000002.1"/>
</dbReference>
<proteinExistence type="inferred from homology"/>
<dbReference type="PROSITE" id="PS52029">
    <property type="entry name" value="LD_TPASE"/>
    <property type="match status" value="1"/>
</dbReference>
<dbReference type="AlphaFoldDB" id="A0A6I4UUS2"/>
<dbReference type="InterPro" id="IPR002477">
    <property type="entry name" value="Peptidoglycan-bd-like"/>
</dbReference>
<feature type="compositionally biased region" description="Low complexity" evidence="8">
    <location>
        <begin position="213"/>
        <end position="232"/>
    </location>
</feature>
<dbReference type="Gene3D" id="1.10.101.10">
    <property type="entry name" value="PGBD-like superfamily/PGBD"/>
    <property type="match status" value="1"/>
</dbReference>
<comment type="similarity">
    <text evidence="2">Belongs to the YkuD family.</text>
</comment>
<evidence type="ECO:0000259" key="9">
    <source>
        <dbReference type="PROSITE" id="PS52029"/>
    </source>
</evidence>
<evidence type="ECO:0000313" key="10">
    <source>
        <dbReference type="EMBL" id="MXP40845.1"/>
    </source>
</evidence>
<reference evidence="10 11" key="1">
    <citation type="submission" date="2019-12" db="EMBL/GenBank/DDBJ databases">
        <title>Genomic-based taxomic classification of the family Erythrobacteraceae.</title>
        <authorList>
            <person name="Xu L."/>
        </authorList>
    </citation>
    <scope>NUCLEOTIDE SEQUENCE [LARGE SCALE GENOMIC DNA]</scope>
    <source>
        <strain evidence="10 11">MCCC 1K02066</strain>
    </source>
</reference>
<dbReference type="SUPFAM" id="SSF47090">
    <property type="entry name" value="PGBD-like"/>
    <property type="match status" value="1"/>
</dbReference>
<comment type="caution">
    <text evidence="10">The sequence shown here is derived from an EMBL/GenBank/DDBJ whole genome shotgun (WGS) entry which is preliminary data.</text>
</comment>
<evidence type="ECO:0000313" key="11">
    <source>
        <dbReference type="Proteomes" id="UP000469159"/>
    </source>
</evidence>
<dbReference type="InterPro" id="IPR036366">
    <property type="entry name" value="PGBDSf"/>
</dbReference>
<dbReference type="InterPro" id="IPR038063">
    <property type="entry name" value="Transpep_catalytic_dom"/>
</dbReference>
<protein>
    <submittedName>
        <fullName evidence="10">L,D-transpeptidase family protein</fullName>
    </submittedName>
</protein>
<evidence type="ECO:0000256" key="1">
    <source>
        <dbReference type="ARBA" id="ARBA00004752"/>
    </source>
</evidence>
<evidence type="ECO:0000256" key="3">
    <source>
        <dbReference type="ARBA" id="ARBA00022679"/>
    </source>
</evidence>
<dbReference type="GO" id="GO:0018104">
    <property type="term" value="P:peptidoglycan-protein cross-linking"/>
    <property type="evidence" value="ECO:0007669"/>
    <property type="project" value="TreeGrafter"/>
</dbReference>
<dbReference type="InterPro" id="IPR005490">
    <property type="entry name" value="LD_TPept_cat_dom"/>
</dbReference>
<feature type="compositionally biased region" description="Acidic residues" evidence="8">
    <location>
        <begin position="20"/>
        <end position="29"/>
    </location>
</feature>
<dbReference type="PANTHER" id="PTHR30582:SF30">
    <property type="entry name" value="BLR4375 PROTEIN"/>
    <property type="match status" value="1"/>
</dbReference>
<sequence>MRTLIAATVLLGLTACGLDGTDDKDEETTAEAAATPAQDGGADSMASKDPAPGERVREAIPDSEPRPIMQAQVVLERRGFGPGVIDGKMGLSTENALKGFQEANGLEVTGKLDEATKAALARWNNIPATRVVRIPEDWGTRPYQPVPDDPADQAKLQRLGYESLEERLAERFHTTVEVLRQLNPGGKPAGMSGQAGGGAALAEGGQHTAEGNAQAAARAAASPSPTGTAGAAQGMFTAGQMIRVPNVGADRIDPSAVQDKGWQQTLASLGVGTDQPEVSRIVVDKSDGWLKAYDEGNKLVAMFTVTTGSSNDPLPLGEWGINGIAYNPPFSYDPELFWDVPDSEEKQQLPPGPNGPVGVVWIDLTKENYGIHGTNAPETIGRAQSHGCVRLTNWDAARLAQMVDGSTEVIFQA</sequence>
<dbReference type="PANTHER" id="PTHR30582">
    <property type="entry name" value="L,D-TRANSPEPTIDASE"/>
    <property type="match status" value="1"/>
</dbReference>
<dbReference type="GO" id="GO:0005576">
    <property type="term" value="C:extracellular region"/>
    <property type="evidence" value="ECO:0007669"/>
    <property type="project" value="TreeGrafter"/>
</dbReference>
<dbReference type="Proteomes" id="UP000469159">
    <property type="component" value="Unassembled WGS sequence"/>
</dbReference>
<dbReference type="Gene3D" id="2.40.440.10">
    <property type="entry name" value="L,D-transpeptidase catalytic domain-like"/>
    <property type="match status" value="1"/>
</dbReference>
<dbReference type="GO" id="GO:0071972">
    <property type="term" value="F:peptidoglycan L,D-transpeptidase activity"/>
    <property type="evidence" value="ECO:0007669"/>
    <property type="project" value="TreeGrafter"/>
</dbReference>
<dbReference type="GO" id="GO:0008360">
    <property type="term" value="P:regulation of cell shape"/>
    <property type="evidence" value="ECO:0007669"/>
    <property type="project" value="UniProtKB-UniRule"/>
</dbReference>
<organism evidence="10 11">
    <name type="scientific">Croceibacterium soli</name>
    <dbReference type="NCBI Taxonomy" id="1739690"/>
    <lineage>
        <taxon>Bacteria</taxon>
        <taxon>Pseudomonadati</taxon>
        <taxon>Pseudomonadota</taxon>
        <taxon>Alphaproteobacteria</taxon>
        <taxon>Sphingomonadales</taxon>
        <taxon>Erythrobacteraceae</taxon>
        <taxon>Croceibacterium</taxon>
    </lineage>
</organism>
<dbReference type="PROSITE" id="PS51257">
    <property type="entry name" value="PROKAR_LIPOPROTEIN"/>
    <property type="match status" value="1"/>
</dbReference>
<dbReference type="Pfam" id="PF03734">
    <property type="entry name" value="YkuD"/>
    <property type="match status" value="1"/>
</dbReference>
<dbReference type="EMBL" id="WTYK01000002">
    <property type="protein sequence ID" value="MXP40845.1"/>
    <property type="molecule type" value="Genomic_DNA"/>
</dbReference>
<feature type="active site" description="Nucleophile" evidence="7">
    <location>
        <position position="388"/>
    </location>
</feature>
<evidence type="ECO:0000256" key="2">
    <source>
        <dbReference type="ARBA" id="ARBA00005992"/>
    </source>
</evidence>
<gene>
    <name evidence="10" type="ORF">GRI75_04190</name>
</gene>
<evidence type="ECO:0000256" key="6">
    <source>
        <dbReference type="ARBA" id="ARBA00023316"/>
    </source>
</evidence>
<feature type="region of interest" description="Disordered" evidence="8">
    <location>
        <begin position="17"/>
        <end position="59"/>
    </location>
</feature>
<feature type="active site" description="Proton donor/acceptor" evidence="7">
    <location>
        <position position="372"/>
    </location>
</feature>
<feature type="domain" description="L,D-TPase catalytic" evidence="9">
    <location>
        <begin position="279"/>
        <end position="411"/>
    </location>
</feature>
<keyword evidence="3" id="KW-0808">Transferase</keyword>
<dbReference type="GO" id="GO:0071555">
    <property type="term" value="P:cell wall organization"/>
    <property type="evidence" value="ECO:0007669"/>
    <property type="project" value="UniProtKB-UniRule"/>
</dbReference>
<dbReference type="InterPro" id="IPR036365">
    <property type="entry name" value="PGBD-like_sf"/>
</dbReference>
<dbReference type="CDD" id="cd16913">
    <property type="entry name" value="YkuD_like"/>
    <property type="match status" value="1"/>
</dbReference>
<dbReference type="SUPFAM" id="SSF141523">
    <property type="entry name" value="L,D-transpeptidase catalytic domain-like"/>
    <property type="match status" value="1"/>
</dbReference>
<dbReference type="UniPathway" id="UPA00219"/>
<keyword evidence="4 7" id="KW-0133">Cell shape</keyword>
<dbReference type="Pfam" id="PF01471">
    <property type="entry name" value="PG_binding_1"/>
    <property type="match status" value="1"/>
</dbReference>
<dbReference type="GO" id="GO:0016740">
    <property type="term" value="F:transferase activity"/>
    <property type="evidence" value="ECO:0007669"/>
    <property type="project" value="UniProtKB-KW"/>
</dbReference>
<name>A0A6I4UUS2_9SPHN</name>
<comment type="pathway">
    <text evidence="1 7">Cell wall biogenesis; peptidoglycan biosynthesis.</text>
</comment>
<dbReference type="OrthoDB" id="9787225at2"/>
<keyword evidence="6 7" id="KW-0961">Cell wall biogenesis/degradation</keyword>
<evidence type="ECO:0000256" key="7">
    <source>
        <dbReference type="PROSITE-ProRule" id="PRU01373"/>
    </source>
</evidence>
<keyword evidence="5 7" id="KW-0573">Peptidoglycan synthesis</keyword>
<evidence type="ECO:0000256" key="8">
    <source>
        <dbReference type="SAM" id="MobiDB-lite"/>
    </source>
</evidence>
<keyword evidence="11" id="KW-1185">Reference proteome</keyword>
<feature type="compositionally biased region" description="Low complexity" evidence="8">
    <location>
        <begin position="30"/>
        <end position="43"/>
    </location>
</feature>
<feature type="region of interest" description="Disordered" evidence="8">
    <location>
        <begin position="183"/>
        <end position="232"/>
    </location>
</feature>
<dbReference type="InterPro" id="IPR050979">
    <property type="entry name" value="LD-transpeptidase"/>
</dbReference>
<accession>A0A6I4UUS2</accession>